<dbReference type="RefSeq" id="WP_377718123.1">
    <property type="nucleotide sequence ID" value="NZ_JBHSAM010000017.1"/>
</dbReference>
<feature type="transmembrane region" description="Helical" evidence="7">
    <location>
        <begin position="86"/>
        <end position="104"/>
    </location>
</feature>
<reference evidence="10" key="1">
    <citation type="journal article" date="2019" name="Int. J. Syst. Evol. Microbiol.">
        <title>The Global Catalogue of Microorganisms (GCM) 10K type strain sequencing project: providing services to taxonomists for standard genome sequencing and annotation.</title>
        <authorList>
            <consortium name="The Broad Institute Genomics Platform"/>
            <consortium name="The Broad Institute Genome Sequencing Center for Infectious Disease"/>
            <person name="Wu L."/>
            <person name="Ma J."/>
        </authorList>
    </citation>
    <scope>NUCLEOTIDE SEQUENCE [LARGE SCALE GENOMIC DNA]</scope>
    <source>
        <strain evidence="10">IBRC-M 10987</strain>
    </source>
</reference>
<keyword evidence="6 7" id="KW-0472">Membrane</keyword>
<dbReference type="EMBL" id="JBHSAM010000017">
    <property type="protein sequence ID" value="MFC4099437.1"/>
    <property type="molecule type" value="Genomic_DNA"/>
</dbReference>
<evidence type="ECO:0000256" key="3">
    <source>
        <dbReference type="ARBA" id="ARBA00022475"/>
    </source>
</evidence>
<protein>
    <submittedName>
        <fullName evidence="9">Carbohydrate ABC transporter permease</fullName>
    </submittedName>
</protein>
<comment type="similarity">
    <text evidence="7">Belongs to the binding-protein-dependent transport system permease family.</text>
</comment>
<feature type="transmembrane region" description="Helical" evidence="7">
    <location>
        <begin position="268"/>
        <end position="294"/>
    </location>
</feature>
<feature type="transmembrane region" description="Helical" evidence="7">
    <location>
        <begin position="226"/>
        <end position="247"/>
    </location>
</feature>
<comment type="caution">
    <text evidence="9">The sequence shown here is derived from an EMBL/GenBank/DDBJ whole genome shotgun (WGS) entry which is preliminary data.</text>
</comment>
<evidence type="ECO:0000256" key="2">
    <source>
        <dbReference type="ARBA" id="ARBA00022448"/>
    </source>
</evidence>
<keyword evidence="5 7" id="KW-1133">Transmembrane helix</keyword>
<dbReference type="InterPro" id="IPR050809">
    <property type="entry name" value="UgpAE/MalFG_permease"/>
</dbReference>
<dbReference type="InterPro" id="IPR035906">
    <property type="entry name" value="MetI-like_sf"/>
</dbReference>
<keyword evidence="2 7" id="KW-0813">Transport</keyword>
<dbReference type="PANTHER" id="PTHR43227:SF3">
    <property type="entry name" value="BINDING-PROTEIN-DEPENDENT TRANSPORT SYSTEMS INNER MEMBRANE COMPONENT"/>
    <property type="match status" value="1"/>
</dbReference>
<evidence type="ECO:0000256" key="7">
    <source>
        <dbReference type="RuleBase" id="RU363032"/>
    </source>
</evidence>
<keyword evidence="4 7" id="KW-0812">Transmembrane</keyword>
<accession>A0ABV8JWX0</accession>
<feature type="domain" description="ABC transmembrane type-1" evidence="8">
    <location>
        <begin position="79"/>
        <end position="298"/>
    </location>
</feature>
<feature type="transmembrane region" description="Helical" evidence="7">
    <location>
        <begin position="15"/>
        <end position="38"/>
    </location>
</feature>
<gene>
    <name evidence="9" type="ORF">ACFOZ8_07160</name>
</gene>
<dbReference type="SUPFAM" id="SSF161098">
    <property type="entry name" value="MetI-like"/>
    <property type="match status" value="1"/>
</dbReference>
<name>A0ABV8JWX0_9BACL</name>
<dbReference type="PROSITE" id="PS50928">
    <property type="entry name" value="ABC_TM1"/>
    <property type="match status" value="1"/>
</dbReference>
<sequence length="302" mass="33726">MTKRSFTLTLTRKRALLGILFILPWLLGFLFLFVTPFLQSVRFSFSELNVAPSGYELSFIGLDNYTSALRVDPNFNRILTESVSEMAYNVPMILFFSLFAATLLNSKFRGRALARAVFFLPVILASGAIAEAQSAGLIQLTGSSQIAQELGEQQNGFDPMILVSMLGNGGIPLWFIEYIVTAVNRIYEIIRGSGVQILIFLAALQSVPTTMYEVAKMEGATAYESFWKITFPMVSPLILTNVIYTIIDSFADSQVTQYIYETAFTSQNFGLSAAMAWMYTLVVSLILVVVGFFISRKVFYYN</sequence>
<dbReference type="InterPro" id="IPR000515">
    <property type="entry name" value="MetI-like"/>
</dbReference>
<evidence type="ECO:0000313" key="10">
    <source>
        <dbReference type="Proteomes" id="UP001595715"/>
    </source>
</evidence>
<organism evidence="9 10">
    <name type="scientific">Paenibacillus xanthanilyticus</name>
    <dbReference type="NCBI Taxonomy" id="1783531"/>
    <lineage>
        <taxon>Bacteria</taxon>
        <taxon>Bacillati</taxon>
        <taxon>Bacillota</taxon>
        <taxon>Bacilli</taxon>
        <taxon>Bacillales</taxon>
        <taxon>Paenibacillaceae</taxon>
        <taxon>Paenibacillus</taxon>
    </lineage>
</organism>
<dbReference type="Gene3D" id="1.10.3720.10">
    <property type="entry name" value="MetI-like"/>
    <property type="match status" value="1"/>
</dbReference>
<dbReference type="PANTHER" id="PTHR43227">
    <property type="entry name" value="BLL4140 PROTEIN"/>
    <property type="match status" value="1"/>
</dbReference>
<dbReference type="Pfam" id="PF00528">
    <property type="entry name" value="BPD_transp_1"/>
    <property type="match status" value="1"/>
</dbReference>
<keyword evidence="10" id="KW-1185">Reference proteome</keyword>
<evidence type="ECO:0000256" key="1">
    <source>
        <dbReference type="ARBA" id="ARBA00004651"/>
    </source>
</evidence>
<dbReference type="CDD" id="cd06261">
    <property type="entry name" value="TM_PBP2"/>
    <property type="match status" value="1"/>
</dbReference>
<feature type="transmembrane region" description="Helical" evidence="7">
    <location>
        <begin position="116"/>
        <end position="140"/>
    </location>
</feature>
<evidence type="ECO:0000256" key="6">
    <source>
        <dbReference type="ARBA" id="ARBA00023136"/>
    </source>
</evidence>
<evidence type="ECO:0000256" key="4">
    <source>
        <dbReference type="ARBA" id="ARBA00022692"/>
    </source>
</evidence>
<dbReference type="Proteomes" id="UP001595715">
    <property type="component" value="Unassembled WGS sequence"/>
</dbReference>
<comment type="subcellular location">
    <subcellularLocation>
        <location evidence="1 7">Cell membrane</location>
        <topology evidence="1 7">Multi-pass membrane protein</topology>
    </subcellularLocation>
</comment>
<feature type="transmembrane region" description="Helical" evidence="7">
    <location>
        <begin position="160"/>
        <end position="183"/>
    </location>
</feature>
<evidence type="ECO:0000256" key="5">
    <source>
        <dbReference type="ARBA" id="ARBA00022989"/>
    </source>
</evidence>
<proteinExistence type="inferred from homology"/>
<evidence type="ECO:0000313" key="9">
    <source>
        <dbReference type="EMBL" id="MFC4099437.1"/>
    </source>
</evidence>
<keyword evidence="3" id="KW-1003">Cell membrane</keyword>
<evidence type="ECO:0000259" key="8">
    <source>
        <dbReference type="PROSITE" id="PS50928"/>
    </source>
</evidence>